<organism evidence="1 2">
    <name type="scientific">Vreelandella sulfidaeris</name>
    <dbReference type="NCBI Taxonomy" id="115553"/>
    <lineage>
        <taxon>Bacteria</taxon>
        <taxon>Pseudomonadati</taxon>
        <taxon>Pseudomonadota</taxon>
        <taxon>Gammaproteobacteria</taxon>
        <taxon>Oceanospirillales</taxon>
        <taxon>Halomonadaceae</taxon>
        <taxon>Vreelandella</taxon>
    </lineage>
</organism>
<accession>A0A455UF13</accession>
<proteinExistence type="predicted"/>
<evidence type="ECO:0000313" key="2">
    <source>
        <dbReference type="Proteomes" id="UP000320231"/>
    </source>
</evidence>
<reference evidence="1 2" key="1">
    <citation type="journal article" date="2019" name="Microbiol. Resour. Announc.">
        <title>Complete Genome Sequence of Halomonas sulfidaeris Strain Esulfide1 Isolated from a Metal Sulfide Rock at a Depth of 2,200 Meters, Obtained Using Nanopore Sequencing.</title>
        <authorList>
            <person name="Saito M."/>
            <person name="Nishigata A."/>
            <person name="Galipon J."/>
            <person name="Arakawa K."/>
        </authorList>
    </citation>
    <scope>NUCLEOTIDE SEQUENCE [LARGE SCALE GENOMIC DNA]</scope>
    <source>
        <strain evidence="1 2">ATCC BAA-803</strain>
    </source>
</reference>
<dbReference type="KEGG" id="hsr:HSBAA_41640"/>
<dbReference type="EMBL" id="AP019514">
    <property type="protein sequence ID" value="BBI62858.1"/>
    <property type="molecule type" value="Genomic_DNA"/>
</dbReference>
<sequence length="95" mass="10428">MSESKNIGIAAARVDKLTLLKLPQLLYLVAQASGFLKIESLAGGFHRFHQFFGNMLAFTFQAHYGVFKVALIIFSRDIIDARGATALNLILQTGT</sequence>
<dbReference type="AlphaFoldDB" id="A0A455UF13"/>
<dbReference type="Proteomes" id="UP000320231">
    <property type="component" value="Chromosome"/>
</dbReference>
<gene>
    <name evidence="1" type="ORF">HSBAA_41640</name>
</gene>
<protein>
    <submittedName>
        <fullName evidence="1">Uncharacterized protein</fullName>
    </submittedName>
</protein>
<name>A0A455UF13_9GAMM</name>
<evidence type="ECO:0000313" key="1">
    <source>
        <dbReference type="EMBL" id="BBI62858.1"/>
    </source>
</evidence>